<organism evidence="3 4">
    <name type="scientific">Magnaporthiopsis poae (strain ATCC 64411 / 73-15)</name>
    <name type="common">Kentucky bluegrass fungus</name>
    <name type="synonym">Magnaporthe poae</name>
    <dbReference type="NCBI Taxonomy" id="644358"/>
    <lineage>
        <taxon>Eukaryota</taxon>
        <taxon>Fungi</taxon>
        <taxon>Dikarya</taxon>
        <taxon>Ascomycota</taxon>
        <taxon>Pezizomycotina</taxon>
        <taxon>Sordariomycetes</taxon>
        <taxon>Sordariomycetidae</taxon>
        <taxon>Magnaporthales</taxon>
        <taxon>Magnaporthaceae</taxon>
        <taxon>Magnaporthiopsis</taxon>
    </lineage>
</organism>
<dbReference type="VEuPathDB" id="FungiDB:MAPG_10429"/>
<dbReference type="AlphaFoldDB" id="A0A0C4ECK0"/>
<dbReference type="EnsemblFungi" id="MAPG_10429T0">
    <property type="protein sequence ID" value="MAPG_10429T0"/>
    <property type="gene ID" value="MAPG_10429"/>
</dbReference>
<evidence type="ECO:0000313" key="2">
    <source>
        <dbReference type="EMBL" id="KLU90577.1"/>
    </source>
</evidence>
<reference evidence="2" key="2">
    <citation type="submission" date="2010-05" db="EMBL/GenBank/DDBJ databases">
        <title>The Genome Sequence of Magnaporthe poae strain ATCC 64411.</title>
        <authorList>
            <consortium name="The Broad Institute Genome Sequencing Platform"/>
            <consortium name="Broad Institute Genome Sequencing Center for Infectious Disease"/>
            <person name="Ma L.-J."/>
            <person name="Dead R."/>
            <person name="Young S."/>
            <person name="Zeng Q."/>
            <person name="Koehrsen M."/>
            <person name="Alvarado L."/>
            <person name="Berlin A."/>
            <person name="Chapman S.B."/>
            <person name="Chen Z."/>
            <person name="Freedman E."/>
            <person name="Gellesch M."/>
            <person name="Goldberg J."/>
            <person name="Griggs A."/>
            <person name="Gujja S."/>
            <person name="Heilman E.R."/>
            <person name="Heiman D."/>
            <person name="Hepburn T."/>
            <person name="Howarth C."/>
            <person name="Jen D."/>
            <person name="Larson L."/>
            <person name="Mehta T."/>
            <person name="Neiman D."/>
            <person name="Pearson M."/>
            <person name="Roberts A."/>
            <person name="Saif S."/>
            <person name="Shea T."/>
            <person name="Shenoy N."/>
            <person name="Sisk P."/>
            <person name="Stolte C."/>
            <person name="Sykes S."/>
            <person name="Walk T."/>
            <person name="White J."/>
            <person name="Yandava C."/>
            <person name="Haas B."/>
            <person name="Nusbaum C."/>
            <person name="Birren B."/>
        </authorList>
    </citation>
    <scope>NUCLEOTIDE SEQUENCE</scope>
    <source>
        <strain evidence="2">ATCC 64411</strain>
    </source>
</reference>
<reference evidence="2" key="3">
    <citation type="submission" date="2011-03" db="EMBL/GenBank/DDBJ databases">
        <title>Annotation of Magnaporthe poae ATCC 64411.</title>
        <authorList>
            <person name="Ma L.-J."/>
            <person name="Dead R."/>
            <person name="Young S.K."/>
            <person name="Zeng Q."/>
            <person name="Gargeya S."/>
            <person name="Fitzgerald M."/>
            <person name="Haas B."/>
            <person name="Abouelleil A."/>
            <person name="Alvarado L."/>
            <person name="Arachchi H.M."/>
            <person name="Berlin A."/>
            <person name="Brown A."/>
            <person name="Chapman S.B."/>
            <person name="Chen Z."/>
            <person name="Dunbar C."/>
            <person name="Freedman E."/>
            <person name="Gearin G."/>
            <person name="Gellesch M."/>
            <person name="Goldberg J."/>
            <person name="Griggs A."/>
            <person name="Gujja S."/>
            <person name="Heiman D."/>
            <person name="Howarth C."/>
            <person name="Larson L."/>
            <person name="Lui A."/>
            <person name="MacDonald P.J.P."/>
            <person name="Mehta T."/>
            <person name="Montmayeur A."/>
            <person name="Murphy C."/>
            <person name="Neiman D."/>
            <person name="Pearson M."/>
            <person name="Priest M."/>
            <person name="Roberts A."/>
            <person name="Saif S."/>
            <person name="Shea T."/>
            <person name="Shenoy N."/>
            <person name="Sisk P."/>
            <person name="Stolte C."/>
            <person name="Sykes S."/>
            <person name="Yandava C."/>
            <person name="Wortman J."/>
            <person name="Nusbaum C."/>
            <person name="Birren B."/>
        </authorList>
    </citation>
    <scope>NUCLEOTIDE SEQUENCE</scope>
    <source>
        <strain evidence="2">ATCC 64411</strain>
    </source>
</reference>
<proteinExistence type="predicted"/>
<evidence type="ECO:0000313" key="4">
    <source>
        <dbReference type="Proteomes" id="UP000011715"/>
    </source>
</evidence>
<accession>A0A0C4ECK0</accession>
<feature type="region of interest" description="Disordered" evidence="1">
    <location>
        <begin position="228"/>
        <end position="287"/>
    </location>
</feature>
<dbReference type="EMBL" id="GL876975">
    <property type="protein sequence ID" value="KLU90577.1"/>
    <property type="molecule type" value="Genomic_DNA"/>
</dbReference>
<reference evidence="3" key="5">
    <citation type="submission" date="2015-06" db="UniProtKB">
        <authorList>
            <consortium name="EnsemblFungi"/>
        </authorList>
    </citation>
    <scope>IDENTIFICATION</scope>
    <source>
        <strain evidence="3">ATCC 64411</strain>
    </source>
</reference>
<name>A0A0C4ECK0_MAGP6</name>
<gene>
    <name evidence="2" type="ORF">MAPG_10429</name>
</gene>
<protein>
    <submittedName>
        <fullName evidence="2 3">Uncharacterized protein</fullName>
    </submittedName>
</protein>
<dbReference type="Proteomes" id="UP000011715">
    <property type="component" value="Unassembled WGS sequence"/>
</dbReference>
<feature type="compositionally biased region" description="Basic and acidic residues" evidence="1">
    <location>
        <begin position="267"/>
        <end position="286"/>
    </location>
</feature>
<feature type="compositionally biased region" description="Basic and acidic residues" evidence="1">
    <location>
        <begin position="241"/>
        <end position="251"/>
    </location>
</feature>
<keyword evidence="4" id="KW-1185">Reference proteome</keyword>
<sequence length="501" mass="54806">MLPEVCPWLVRKVAAHSFAPGLATLEREESSLVETLDVLSLGLARPLHGVSSVEDLFRWILLATRRYLPPSTRIKALQDVRHHTSITVPEPLDLVVVPQQGLDHHDANPITQTQTDVDRGTALHAHKMPPRPHAWPNILSHADAHNAPVSGSCGDLQSSSAPCPTQSMRASPSIARLFTNEAELLSKTPRFPDDPARTGHAAYFIHADLQYLPRATHRDSFINGTKKQWRSPACTAKQHRHEAAQRRERAKTVPVQPAKPKASSRGGGDDHPGIDRGSHGSHEARQEYVMPRLGTSGTETTGFPARRIQHRDQQLTKIMHGGCASYKARTGTGTCLDGDDETALLLRAAGASGHSSTGSRTVSVPGMIIGDGLDGATESPTEKPLSLLPKPASEMLDVLWVHGVMQAFFIETLMEKKAHLFWLESAVTVFCSACEDAGVRIHKDPKGGLTDAFLLLFFWYSICSNVVLVRVCTSVNMEISKRNGEQRPSWSLKASSFPYCT</sequence>
<dbReference type="EMBL" id="ADBL01002333">
    <property type="status" value="NOT_ANNOTATED_CDS"/>
    <property type="molecule type" value="Genomic_DNA"/>
</dbReference>
<evidence type="ECO:0000313" key="3">
    <source>
        <dbReference type="EnsemblFungi" id="MAPG_10429T0"/>
    </source>
</evidence>
<reference evidence="4" key="1">
    <citation type="submission" date="2010-05" db="EMBL/GenBank/DDBJ databases">
        <title>The genome sequence of Magnaporthe poae strain ATCC 64411.</title>
        <authorList>
            <person name="Ma L.-J."/>
            <person name="Dead R."/>
            <person name="Young S."/>
            <person name="Zeng Q."/>
            <person name="Koehrsen M."/>
            <person name="Alvarado L."/>
            <person name="Berlin A."/>
            <person name="Chapman S.B."/>
            <person name="Chen Z."/>
            <person name="Freedman E."/>
            <person name="Gellesch M."/>
            <person name="Goldberg J."/>
            <person name="Griggs A."/>
            <person name="Gujja S."/>
            <person name="Heilman E.R."/>
            <person name="Heiman D."/>
            <person name="Hepburn T."/>
            <person name="Howarth C."/>
            <person name="Jen D."/>
            <person name="Larson L."/>
            <person name="Mehta T."/>
            <person name="Neiman D."/>
            <person name="Pearson M."/>
            <person name="Roberts A."/>
            <person name="Saif S."/>
            <person name="Shea T."/>
            <person name="Shenoy N."/>
            <person name="Sisk P."/>
            <person name="Stolte C."/>
            <person name="Sykes S."/>
            <person name="Walk T."/>
            <person name="White J."/>
            <person name="Yandava C."/>
            <person name="Haas B."/>
            <person name="Nusbaum C."/>
            <person name="Birren B."/>
        </authorList>
    </citation>
    <scope>NUCLEOTIDE SEQUENCE [LARGE SCALE GENOMIC DNA]</scope>
    <source>
        <strain evidence="4">ATCC 64411 / 73-15</strain>
    </source>
</reference>
<reference evidence="3" key="4">
    <citation type="journal article" date="2015" name="G3 (Bethesda)">
        <title>Genome sequences of three phytopathogenic species of the Magnaporthaceae family of fungi.</title>
        <authorList>
            <person name="Okagaki L.H."/>
            <person name="Nunes C.C."/>
            <person name="Sailsbery J."/>
            <person name="Clay B."/>
            <person name="Brown D."/>
            <person name="John T."/>
            <person name="Oh Y."/>
            <person name="Young N."/>
            <person name="Fitzgerald M."/>
            <person name="Haas B.J."/>
            <person name="Zeng Q."/>
            <person name="Young S."/>
            <person name="Adiconis X."/>
            <person name="Fan L."/>
            <person name="Levin J.Z."/>
            <person name="Mitchell T.K."/>
            <person name="Okubara P.A."/>
            <person name="Farman M.L."/>
            <person name="Kohn L.M."/>
            <person name="Birren B."/>
            <person name="Ma L.-J."/>
            <person name="Dean R.A."/>
        </authorList>
    </citation>
    <scope>NUCLEOTIDE SEQUENCE</scope>
    <source>
        <strain evidence="3">ATCC 64411 / 73-15</strain>
    </source>
</reference>
<evidence type="ECO:0000256" key="1">
    <source>
        <dbReference type="SAM" id="MobiDB-lite"/>
    </source>
</evidence>